<protein>
    <submittedName>
        <fullName evidence="2">Uncharacterized protein</fullName>
    </submittedName>
</protein>
<accession>A0A6A5G473</accession>
<proteinExistence type="predicted"/>
<dbReference type="RefSeq" id="XP_053580364.1">
    <property type="nucleotide sequence ID" value="XM_053736798.1"/>
</dbReference>
<dbReference type="CTD" id="78778120"/>
<comment type="caution">
    <text evidence="2">The sequence shown here is derived from an EMBL/GenBank/DDBJ whole genome shotgun (WGS) entry which is preliminary data.</text>
</comment>
<sequence>MQPRRNMSASYGYDQMYNLSTQLPQQNFRITIRNSAVQHKDCSRDRTTPVPMDLATTPSPVPPPARRGPQSEYNRLFREVEAAARRRPQEGETWEEVRENTQMAWTRLLAFESNKKGLDYLDKTAEAAVDKLCPNWKEPGYKPPVRTRSSSREPRKDEPPIPKGEFRRHSELSRVVRKPRSDAHRFDFSIYCQHPARDPYPKPSKRGRSRSRPRNRNRRQKFSEQNYEPTSGYNAGYF</sequence>
<organism evidence="2 3">
    <name type="scientific">Caenorhabditis remanei</name>
    <name type="common">Caenorhabditis vulgaris</name>
    <dbReference type="NCBI Taxonomy" id="31234"/>
    <lineage>
        <taxon>Eukaryota</taxon>
        <taxon>Metazoa</taxon>
        <taxon>Ecdysozoa</taxon>
        <taxon>Nematoda</taxon>
        <taxon>Chromadorea</taxon>
        <taxon>Rhabditida</taxon>
        <taxon>Rhabditina</taxon>
        <taxon>Rhabditomorpha</taxon>
        <taxon>Rhabditoidea</taxon>
        <taxon>Rhabditidae</taxon>
        <taxon>Peloderinae</taxon>
        <taxon>Caenorhabditis</taxon>
    </lineage>
</organism>
<dbReference type="KEGG" id="crq:GCK72_026277"/>
<feature type="compositionally biased region" description="Basic and acidic residues" evidence="1">
    <location>
        <begin position="150"/>
        <end position="187"/>
    </location>
</feature>
<feature type="region of interest" description="Disordered" evidence="1">
    <location>
        <begin position="134"/>
        <end position="238"/>
    </location>
</feature>
<gene>
    <name evidence="2" type="ORF">GCK72_026277</name>
</gene>
<name>A0A6A5G473_CAERE</name>
<dbReference type="EMBL" id="WUAV01000006">
    <property type="protein sequence ID" value="KAF1749808.1"/>
    <property type="molecule type" value="Genomic_DNA"/>
</dbReference>
<feature type="region of interest" description="Disordered" evidence="1">
    <location>
        <begin position="39"/>
        <end position="70"/>
    </location>
</feature>
<evidence type="ECO:0000256" key="1">
    <source>
        <dbReference type="SAM" id="MobiDB-lite"/>
    </source>
</evidence>
<evidence type="ECO:0000313" key="2">
    <source>
        <dbReference type="EMBL" id="KAF1749808.1"/>
    </source>
</evidence>
<reference evidence="2 3" key="1">
    <citation type="submission" date="2019-12" db="EMBL/GenBank/DDBJ databases">
        <title>Chromosome-level assembly of the Caenorhabditis remanei genome.</title>
        <authorList>
            <person name="Teterina A.A."/>
            <person name="Willis J.H."/>
            <person name="Phillips P.C."/>
        </authorList>
    </citation>
    <scope>NUCLEOTIDE SEQUENCE [LARGE SCALE GENOMIC DNA]</scope>
    <source>
        <strain evidence="2 3">PX506</strain>
        <tissue evidence="2">Whole organism</tissue>
    </source>
</reference>
<feature type="compositionally biased region" description="Polar residues" evidence="1">
    <location>
        <begin position="223"/>
        <end position="238"/>
    </location>
</feature>
<dbReference type="GeneID" id="78778120"/>
<dbReference type="AlphaFoldDB" id="A0A6A5G473"/>
<feature type="compositionally biased region" description="Basic residues" evidence="1">
    <location>
        <begin position="203"/>
        <end position="220"/>
    </location>
</feature>
<dbReference type="Proteomes" id="UP000483820">
    <property type="component" value="Chromosome X"/>
</dbReference>
<evidence type="ECO:0000313" key="3">
    <source>
        <dbReference type="Proteomes" id="UP000483820"/>
    </source>
</evidence>